<feature type="domain" description="RNase H type-1" evidence="1">
    <location>
        <begin position="7"/>
        <end position="95"/>
    </location>
</feature>
<proteinExistence type="predicted"/>
<dbReference type="CDD" id="cd06222">
    <property type="entry name" value="RNase_H_like"/>
    <property type="match status" value="1"/>
</dbReference>
<dbReference type="AlphaFoldDB" id="A0A498IRB7"/>
<evidence type="ECO:0000259" key="1">
    <source>
        <dbReference type="Pfam" id="PF13456"/>
    </source>
</evidence>
<dbReference type="PANTHER" id="PTHR47723:SF24">
    <property type="entry name" value="RNASE H TYPE-1 DOMAIN-CONTAINING PROTEIN"/>
    <property type="match status" value="1"/>
</dbReference>
<dbReference type="EMBL" id="RDQH01000337">
    <property type="protein sequence ID" value="RXH84685.1"/>
    <property type="molecule type" value="Genomic_DNA"/>
</dbReference>
<dbReference type="InterPro" id="IPR012337">
    <property type="entry name" value="RNaseH-like_sf"/>
</dbReference>
<sequence>MVAGIWRFQSCFLVEQVELLAIREGLMLAMRFGFLRVQVEMDSLEAVEACKGVLVELSNIGFIVSDIQELLVEFLECTILYIPRECNSAAHCLAK</sequence>
<dbReference type="Pfam" id="PF13456">
    <property type="entry name" value="RVT_3"/>
    <property type="match status" value="1"/>
</dbReference>
<gene>
    <name evidence="2" type="ORF">DVH24_032969</name>
</gene>
<dbReference type="InterPro" id="IPR002156">
    <property type="entry name" value="RNaseH_domain"/>
</dbReference>
<dbReference type="InterPro" id="IPR044730">
    <property type="entry name" value="RNase_H-like_dom_plant"/>
</dbReference>
<dbReference type="PANTHER" id="PTHR47723">
    <property type="entry name" value="OS05G0353850 PROTEIN"/>
    <property type="match status" value="1"/>
</dbReference>
<dbReference type="InterPro" id="IPR036397">
    <property type="entry name" value="RNaseH_sf"/>
</dbReference>
<dbReference type="Proteomes" id="UP000290289">
    <property type="component" value="Chromosome 11"/>
</dbReference>
<dbReference type="GO" id="GO:0003676">
    <property type="term" value="F:nucleic acid binding"/>
    <property type="evidence" value="ECO:0007669"/>
    <property type="project" value="InterPro"/>
</dbReference>
<comment type="caution">
    <text evidence="2">The sequence shown here is derived from an EMBL/GenBank/DDBJ whole genome shotgun (WGS) entry which is preliminary data.</text>
</comment>
<reference evidence="2 3" key="1">
    <citation type="submission" date="2018-10" db="EMBL/GenBank/DDBJ databases">
        <title>A high-quality apple genome assembly.</title>
        <authorList>
            <person name="Hu J."/>
        </authorList>
    </citation>
    <scope>NUCLEOTIDE SEQUENCE [LARGE SCALE GENOMIC DNA]</scope>
    <source>
        <strain evidence="3">cv. HFTH1</strain>
        <tissue evidence="2">Young leaf</tissue>
    </source>
</reference>
<dbReference type="Gene3D" id="3.30.420.10">
    <property type="entry name" value="Ribonuclease H-like superfamily/Ribonuclease H"/>
    <property type="match status" value="1"/>
</dbReference>
<accession>A0A498IRB7</accession>
<name>A0A498IRB7_MALDO</name>
<protein>
    <recommendedName>
        <fullName evidence="1">RNase H type-1 domain-containing protein</fullName>
    </recommendedName>
</protein>
<dbReference type="GO" id="GO:0004523">
    <property type="term" value="F:RNA-DNA hybrid ribonuclease activity"/>
    <property type="evidence" value="ECO:0007669"/>
    <property type="project" value="InterPro"/>
</dbReference>
<dbReference type="InterPro" id="IPR053151">
    <property type="entry name" value="RNase_H-like"/>
</dbReference>
<organism evidence="2 3">
    <name type="scientific">Malus domestica</name>
    <name type="common">Apple</name>
    <name type="synonym">Pyrus malus</name>
    <dbReference type="NCBI Taxonomy" id="3750"/>
    <lineage>
        <taxon>Eukaryota</taxon>
        <taxon>Viridiplantae</taxon>
        <taxon>Streptophyta</taxon>
        <taxon>Embryophyta</taxon>
        <taxon>Tracheophyta</taxon>
        <taxon>Spermatophyta</taxon>
        <taxon>Magnoliopsida</taxon>
        <taxon>eudicotyledons</taxon>
        <taxon>Gunneridae</taxon>
        <taxon>Pentapetalae</taxon>
        <taxon>rosids</taxon>
        <taxon>fabids</taxon>
        <taxon>Rosales</taxon>
        <taxon>Rosaceae</taxon>
        <taxon>Amygdaloideae</taxon>
        <taxon>Maleae</taxon>
        <taxon>Malus</taxon>
    </lineage>
</organism>
<evidence type="ECO:0000313" key="3">
    <source>
        <dbReference type="Proteomes" id="UP000290289"/>
    </source>
</evidence>
<evidence type="ECO:0000313" key="2">
    <source>
        <dbReference type="EMBL" id="RXH84685.1"/>
    </source>
</evidence>
<keyword evidence="3" id="KW-1185">Reference proteome</keyword>
<dbReference type="SUPFAM" id="SSF53098">
    <property type="entry name" value="Ribonuclease H-like"/>
    <property type="match status" value="1"/>
</dbReference>